<evidence type="ECO:0000313" key="3">
    <source>
        <dbReference type="EMBL" id="OGE40135.1"/>
    </source>
</evidence>
<organism evidence="3 4">
    <name type="scientific">Candidatus Daviesbacteria bacterium RIFCSPHIGHO2_02_FULL_43_12</name>
    <dbReference type="NCBI Taxonomy" id="1797776"/>
    <lineage>
        <taxon>Bacteria</taxon>
        <taxon>Candidatus Daviesiibacteriota</taxon>
    </lineage>
</organism>
<dbReference type="InterPro" id="IPR013693">
    <property type="entry name" value="SpoIID/LytB_N"/>
</dbReference>
<proteinExistence type="predicted"/>
<accession>A0A1F5KH54</accession>
<dbReference type="Proteomes" id="UP000177328">
    <property type="component" value="Unassembled WGS sequence"/>
</dbReference>
<feature type="domain" description="Sporulation stage II protein D amidase enhancer LytB N-terminal" evidence="2">
    <location>
        <begin position="325"/>
        <end position="397"/>
    </location>
</feature>
<name>A0A1F5KH54_9BACT</name>
<feature type="coiled-coil region" evidence="1">
    <location>
        <begin position="39"/>
        <end position="105"/>
    </location>
</feature>
<sequence length="569" mass="62526">MLAPKKGYRFQWLGYRALFSLFLIVVLLFTTNSLLRTIRADELEDIQRQLNELSKAREMSVAATKPLEGQLTNLKQQLAQIQASLQNLSAKITQKEKDLAIREEKVALQQALLEQRVRSYYIRSYQTSPLLVIMSSQNSAGLFRELAFRQAATAQDQKIISDVTAEMVDLLGQKEKLEKDKLSLAGLQAQVDKNAAFLGGEIKKAKDYQTTLTSQIAELSAKQQTILAARSGQFTASIGDSELADDYNASIKGFREAAPGGSFAVFSFGGYTHRKGMSQYGARGRAQSGKDYKSILKAYYGKEPVSKDTGGDINVSGFGSMNFEEKYLYGIAEMPSTWHPEALKAQAVAARTYAFRAKQAGQSICTSEACQVFSKSKSDNPPSAWRDAVNATKGQVIEDVVTYYASTHGVFILPGTWDTTDGGSGSNFVDKSYEKVGGSPWVYKAWYTQGYATSSDKCGRSNPWLNGEELADIINAARFRDERVVPISSCWGGNPYSHEELRSKSSGPSNVTAVSVIQGNGSTNEVIFQTNIGEIRLSGADFKQAFNLRAPGRLSIPQSGFAFFNIEKK</sequence>
<evidence type="ECO:0000256" key="1">
    <source>
        <dbReference type="SAM" id="Coils"/>
    </source>
</evidence>
<dbReference type="EMBL" id="MFDD01000014">
    <property type="protein sequence ID" value="OGE40135.1"/>
    <property type="molecule type" value="Genomic_DNA"/>
</dbReference>
<gene>
    <name evidence="3" type="ORF">A3D25_05030</name>
</gene>
<protein>
    <recommendedName>
        <fullName evidence="2">Sporulation stage II protein D amidase enhancer LytB N-terminal domain-containing protein</fullName>
    </recommendedName>
</protein>
<evidence type="ECO:0000313" key="4">
    <source>
        <dbReference type="Proteomes" id="UP000177328"/>
    </source>
</evidence>
<reference evidence="3 4" key="1">
    <citation type="journal article" date="2016" name="Nat. Commun.">
        <title>Thousands of microbial genomes shed light on interconnected biogeochemical processes in an aquifer system.</title>
        <authorList>
            <person name="Anantharaman K."/>
            <person name="Brown C.T."/>
            <person name="Hug L.A."/>
            <person name="Sharon I."/>
            <person name="Castelle C.J."/>
            <person name="Probst A.J."/>
            <person name="Thomas B.C."/>
            <person name="Singh A."/>
            <person name="Wilkins M.J."/>
            <person name="Karaoz U."/>
            <person name="Brodie E.L."/>
            <person name="Williams K.H."/>
            <person name="Hubbard S.S."/>
            <person name="Banfield J.F."/>
        </authorList>
    </citation>
    <scope>NUCLEOTIDE SEQUENCE [LARGE SCALE GENOMIC DNA]</scope>
</reference>
<dbReference type="Gene3D" id="6.10.250.3150">
    <property type="match status" value="1"/>
</dbReference>
<evidence type="ECO:0000259" key="2">
    <source>
        <dbReference type="Pfam" id="PF08486"/>
    </source>
</evidence>
<dbReference type="Pfam" id="PF08486">
    <property type="entry name" value="SpoIID"/>
    <property type="match status" value="1"/>
</dbReference>
<comment type="caution">
    <text evidence="3">The sequence shown here is derived from an EMBL/GenBank/DDBJ whole genome shotgun (WGS) entry which is preliminary data.</text>
</comment>
<dbReference type="AlphaFoldDB" id="A0A1F5KH54"/>
<keyword evidence="1" id="KW-0175">Coiled coil</keyword>